<dbReference type="Proteomes" id="UP000440224">
    <property type="component" value="Unassembled WGS sequence"/>
</dbReference>
<evidence type="ECO:0000313" key="2">
    <source>
        <dbReference type="EMBL" id="MRG97677.1"/>
    </source>
</evidence>
<reference evidence="2 3" key="1">
    <citation type="submission" date="2019-10" db="EMBL/GenBank/DDBJ databases">
        <title>A soil myxobacterium in the family Polyangiaceae.</title>
        <authorList>
            <person name="Li Y."/>
            <person name="Wang J."/>
        </authorList>
    </citation>
    <scope>NUCLEOTIDE SEQUENCE [LARGE SCALE GENOMIC DNA]</scope>
    <source>
        <strain evidence="2 3">DSM 14734</strain>
    </source>
</reference>
<name>A0A6N7Q1T2_9BACT</name>
<keyword evidence="1" id="KW-1133">Transmembrane helix</keyword>
<accession>A0A6N7Q1T2</accession>
<keyword evidence="1" id="KW-0812">Transmembrane</keyword>
<proteinExistence type="predicted"/>
<feature type="transmembrane region" description="Helical" evidence="1">
    <location>
        <begin position="94"/>
        <end position="117"/>
    </location>
</feature>
<evidence type="ECO:0000313" key="3">
    <source>
        <dbReference type="Proteomes" id="UP000440224"/>
    </source>
</evidence>
<feature type="transmembrane region" description="Helical" evidence="1">
    <location>
        <begin position="58"/>
        <end position="82"/>
    </location>
</feature>
<dbReference type="EMBL" id="WJIE01000019">
    <property type="protein sequence ID" value="MRG97677.1"/>
    <property type="molecule type" value="Genomic_DNA"/>
</dbReference>
<dbReference type="AlphaFoldDB" id="A0A6N7Q1T2"/>
<keyword evidence="3" id="KW-1185">Reference proteome</keyword>
<organism evidence="2 3">
    <name type="scientific">Polyangium spumosum</name>
    <dbReference type="NCBI Taxonomy" id="889282"/>
    <lineage>
        <taxon>Bacteria</taxon>
        <taxon>Pseudomonadati</taxon>
        <taxon>Myxococcota</taxon>
        <taxon>Polyangia</taxon>
        <taxon>Polyangiales</taxon>
        <taxon>Polyangiaceae</taxon>
        <taxon>Polyangium</taxon>
    </lineage>
</organism>
<evidence type="ECO:0000256" key="1">
    <source>
        <dbReference type="SAM" id="Phobius"/>
    </source>
</evidence>
<evidence type="ECO:0008006" key="4">
    <source>
        <dbReference type="Google" id="ProtNLM"/>
    </source>
</evidence>
<gene>
    <name evidence="2" type="ORF">GF068_38005</name>
</gene>
<dbReference type="OrthoDB" id="5514386at2"/>
<sequence length="169" mass="16325">MKHEILIAFFFERAHAEGALAELASLGVSPGDVSVIPKHVGHRGDLGLHLGSKASEGAAIGAALGGLLGAIAGALGAAGSLVVPATGSVFAGPVVAAAAGAGVLGALGVAVGGILGARHPEFEARLLEDAVGMGGSLVAIRAAAASAGAVERLLEARGASFVRRQEAEA</sequence>
<comment type="caution">
    <text evidence="2">The sequence shown here is derived from an EMBL/GenBank/DDBJ whole genome shotgun (WGS) entry which is preliminary data.</text>
</comment>
<dbReference type="RefSeq" id="WP_153824453.1">
    <property type="nucleotide sequence ID" value="NZ_WJIE01000019.1"/>
</dbReference>
<protein>
    <recommendedName>
        <fullName evidence="4">DUF3341 domain-containing protein</fullName>
    </recommendedName>
</protein>
<keyword evidence="1" id="KW-0472">Membrane</keyword>